<sequence length="600" mass="66973">MEDFRGLRFSNATGARKKRSNISRRPWNDLQPLSDFRDLSSFSSTPPSENNMIKIDDGGFAESDEASNSGSFRDNNDHNGDYSKRHSEGVLAPINWRCTSNMGNFGAVSDGLGNENKVKKVKLKVGGITRTINAKSAQDGSAGAGSTRLYHYSDTQQPRQKLIIQEVSDDNRSISSDNRDSLQGSTWKDSSESDLRAEGSRNDKEGGSRKQRKISRVLKKNVDVLYEVNAGEFGSSKLGKDGKKLRSGRVSEDTDYLEEEEPLSDGEPEIKKKKTRKEFIDLLGDSKKEMTVTTRQRALQTGKDVTSGAGASLLEFPNGLPPVPPKKQKEKLSEVEQQLKRAEALQRRRMQVEKAARESEAEAIRKILGQDSNRKKREDKMKKRQEELAQEKAANAMVLASDTIRWTMGPSGTTVTFPSEVGLPSLFDHKPSSYPPPREKCAAPSCTNPYKYRDSKSKLPLCSLQCYKAINEKMPPDFQGFLNDLQDWDLSLHEKDKKMKHKASSKDNLVSSSLKSGEKPSPSGNSYSRNYDPVSRISSSLMNEESTPDATSEKELGNECFKQKKFKEAIDCYSRSIALSPTAVAYANRAMAYLKLRRQV</sequence>
<feature type="compositionally biased region" description="Basic and acidic residues" evidence="2">
    <location>
        <begin position="355"/>
        <end position="365"/>
    </location>
</feature>
<dbReference type="InterPro" id="IPR007529">
    <property type="entry name" value="Znf_HIT"/>
</dbReference>
<keyword evidence="1" id="KW-0802">TPR repeat</keyword>
<dbReference type="SMART" id="SM01406">
    <property type="entry name" value="PAPA-1"/>
    <property type="match status" value="1"/>
</dbReference>
<dbReference type="InterPro" id="IPR019734">
    <property type="entry name" value="TPR_rpt"/>
</dbReference>
<evidence type="ECO:0000313" key="5">
    <source>
        <dbReference type="Proteomes" id="UP000236630"/>
    </source>
</evidence>
<feature type="region of interest" description="Disordered" evidence="2">
    <location>
        <begin position="355"/>
        <end position="387"/>
    </location>
</feature>
<dbReference type="PANTHER" id="PTHR21561:SF14">
    <property type="entry name" value="HIT ZINC FINGER AND PAPA-1-LIKE DOMAIN-CONTAINING PROTEIN"/>
    <property type="match status" value="1"/>
</dbReference>
<feature type="compositionally biased region" description="Acidic residues" evidence="2">
    <location>
        <begin position="253"/>
        <end position="267"/>
    </location>
</feature>
<dbReference type="SUPFAM" id="SSF48452">
    <property type="entry name" value="TPR-like"/>
    <property type="match status" value="1"/>
</dbReference>
<organism evidence="4 5">
    <name type="scientific">Citrus unshiu</name>
    <name type="common">Satsuma mandarin</name>
    <name type="synonym">Citrus nobilis var. unshiu</name>
    <dbReference type="NCBI Taxonomy" id="55188"/>
    <lineage>
        <taxon>Eukaryota</taxon>
        <taxon>Viridiplantae</taxon>
        <taxon>Streptophyta</taxon>
        <taxon>Embryophyta</taxon>
        <taxon>Tracheophyta</taxon>
        <taxon>Spermatophyta</taxon>
        <taxon>Magnoliopsida</taxon>
        <taxon>eudicotyledons</taxon>
        <taxon>Gunneridae</taxon>
        <taxon>Pentapetalae</taxon>
        <taxon>rosids</taxon>
        <taxon>malvids</taxon>
        <taxon>Sapindales</taxon>
        <taxon>Rutaceae</taxon>
        <taxon>Aurantioideae</taxon>
        <taxon>Citrus</taxon>
    </lineage>
</organism>
<dbReference type="EMBL" id="BDQV01000104">
    <property type="protein sequence ID" value="GAY54358.1"/>
    <property type="molecule type" value="Genomic_DNA"/>
</dbReference>
<protein>
    <recommendedName>
        <fullName evidence="3">INO80 complex subunit B-like conserved region domain-containing protein</fullName>
    </recommendedName>
</protein>
<feature type="region of interest" description="Disordered" evidence="2">
    <location>
        <begin position="1"/>
        <end position="85"/>
    </location>
</feature>
<dbReference type="InterPro" id="IPR011990">
    <property type="entry name" value="TPR-like_helical_dom_sf"/>
</dbReference>
<feature type="region of interest" description="Disordered" evidence="2">
    <location>
        <begin position="297"/>
        <end position="334"/>
    </location>
</feature>
<feature type="compositionally biased region" description="Basic and acidic residues" evidence="2">
    <location>
        <begin position="74"/>
        <end position="85"/>
    </location>
</feature>
<dbReference type="GO" id="GO:0006338">
    <property type="term" value="P:chromatin remodeling"/>
    <property type="evidence" value="ECO:0007669"/>
    <property type="project" value="InterPro"/>
</dbReference>
<dbReference type="Pfam" id="PF04438">
    <property type="entry name" value="zf-HIT"/>
    <property type="match status" value="1"/>
</dbReference>
<dbReference type="Pfam" id="PF04795">
    <property type="entry name" value="PAPA-1"/>
    <property type="match status" value="1"/>
</dbReference>
<reference evidence="4 5" key="1">
    <citation type="journal article" date="2017" name="Front. Genet.">
        <title>Draft sequencing of the heterozygous diploid genome of Satsuma (Citrus unshiu Marc.) using a hybrid assembly approach.</title>
        <authorList>
            <person name="Shimizu T."/>
            <person name="Tanizawa Y."/>
            <person name="Mochizuki T."/>
            <person name="Nagasaki H."/>
            <person name="Yoshioka T."/>
            <person name="Toyoda A."/>
            <person name="Fujiyama A."/>
            <person name="Kaminuma E."/>
            <person name="Nakamura Y."/>
        </authorList>
    </citation>
    <scope>NUCLEOTIDE SEQUENCE [LARGE SCALE GENOMIC DNA]</scope>
    <source>
        <strain evidence="5">cv. Miyagawa wase</strain>
    </source>
</reference>
<dbReference type="PROSITE" id="PS50005">
    <property type="entry name" value="TPR"/>
    <property type="match status" value="1"/>
</dbReference>
<feature type="repeat" description="TPR" evidence="1">
    <location>
        <begin position="550"/>
        <end position="583"/>
    </location>
</feature>
<dbReference type="AlphaFoldDB" id="A0A2H5PPR9"/>
<feature type="region of interest" description="Disordered" evidence="2">
    <location>
        <begin position="499"/>
        <end position="532"/>
    </location>
</feature>
<proteinExistence type="predicted"/>
<evidence type="ECO:0000313" key="4">
    <source>
        <dbReference type="EMBL" id="GAY54358.1"/>
    </source>
</evidence>
<evidence type="ECO:0000256" key="2">
    <source>
        <dbReference type="SAM" id="MobiDB-lite"/>
    </source>
</evidence>
<feature type="compositionally biased region" description="Basic and acidic residues" evidence="2">
    <location>
        <begin position="169"/>
        <end position="180"/>
    </location>
</feature>
<keyword evidence="5" id="KW-1185">Reference proteome</keyword>
<gene>
    <name evidence="4" type="ORF">CUMW_156140</name>
</gene>
<dbReference type="Proteomes" id="UP000236630">
    <property type="component" value="Unassembled WGS sequence"/>
</dbReference>
<feature type="region of interest" description="Disordered" evidence="2">
    <location>
        <begin position="135"/>
        <end position="214"/>
    </location>
</feature>
<evidence type="ECO:0000259" key="3">
    <source>
        <dbReference type="SMART" id="SM01406"/>
    </source>
</evidence>
<feature type="domain" description="INO80 complex subunit B-like conserved region" evidence="3">
    <location>
        <begin position="336"/>
        <end position="421"/>
    </location>
</feature>
<dbReference type="InterPro" id="IPR029523">
    <property type="entry name" value="INO80B/Ies2"/>
</dbReference>
<dbReference type="PANTHER" id="PTHR21561">
    <property type="entry name" value="INO80 COMPLEX SUBUNIT B"/>
    <property type="match status" value="1"/>
</dbReference>
<name>A0A2H5PPR9_CITUN</name>
<evidence type="ECO:0000256" key="1">
    <source>
        <dbReference type="PROSITE-ProRule" id="PRU00339"/>
    </source>
</evidence>
<dbReference type="Pfam" id="PF00515">
    <property type="entry name" value="TPR_1"/>
    <property type="match status" value="1"/>
</dbReference>
<dbReference type="GO" id="GO:0031011">
    <property type="term" value="C:Ino80 complex"/>
    <property type="evidence" value="ECO:0007669"/>
    <property type="project" value="InterPro"/>
</dbReference>
<dbReference type="InterPro" id="IPR006880">
    <property type="entry name" value="INO80B_C"/>
</dbReference>
<dbReference type="STRING" id="55188.A0A2H5PPR9"/>
<comment type="caution">
    <text evidence="4">The sequence shown here is derived from an EMBL/GenBank/DDBJ whole genome shotgun (WGS) entry which is preliminary data.</text>
</comment>
<dbReference type="SMART" id="SM00028">
    <property type="entry name" value="TPR"/>
    <property type="match status" value="1"/>
</dbReference>
<feature type="compositionally biased region" description="Basic and acidic residues" evidence="2">
    <location>
        <begin position="372"/>
        <end position="387"/>
    </location>
</feature>
<feature type="region of interest" description="Disordered" evidence="2">
    <location>
        <begin position="236"/>
        <end position="272"/>
    </location>
</feature>
<feature type="compositionally biased region" description="Basic and acidic residues" evidence="2">
    <location>
        <begin position="238"/>
        <end position="252"/>
    </location>
</feature>
<feature type="compositionally biased region" description="Basic and acidic residues" evidence="2">
    <location>
        <begin position="189"/>
        <end position="208"/>
    </location>
</feature>
<dbReference type="Gene3D" id="1.25.40.10">
    <property type="entry name" value="Tetratricopeptide repeat domain"/>
    <property type="match status" value="1"/>
</dbReference>
<dbReference type="CDD" id="cd23021">
    <property type="entry name" value="zf-HIT_IN80B"/>
    <property type="match status" value="1"/>
</dbReference>
<accession>A0A2H5PPR9</accession>